<name>A0A4Y2PQI8_ARAVE</name>
<reference evidence="1 2" key="1">
    <citation type="journal article" date="2019" name="Sci. Rep.">
        <title>Orb-weaving spider Araneus ventricosus genome elucidates the spidroin gene catalogue.</title>
        <authorList>
            <person name="Kono N."/>
            <person name="Nakamura H."/>
            <person name="Ohtoshi R."/>
            <person name="Moran D.A.P."/>
            <person name="Shinohara A."/>
            <person name="Yoshida Y."/>
            <person name="Fujiwara M."/>
            <person name="Mori M."/>
            <person name="Tomita M."/>
            <person name="Arakawa K."/>
        </authorList>
    </citation>
    <scope>NUCLEOTIDE SEQUENCE [LARGE SCALE GENOMIC DNA]</scope>
</reference>
<comment type="caution">
    <text evidence="1">The sequence shown here is derived from an EMBL/GenBank/DDBJ whole genome shotgun (WGS) entry which is preliminary data.</text>
</comment>
<keyword evidence="2" id="KW-1185">Reference proteome</keyword>
<dbReference type="AlphaFoldDB" id="A0A4Y2PQI8"/>
<organism evidence="1 2">
    <name type="scientific">Araneus ventricosus</name>
    <name type="common">Orbweaver spider</name>
    <name type="synonym">Epeira ventricosa</name>
    <dbReference type="NCBI Taxonomy" id="182803"/>
    <lineage>
        <taxon>Eukaryota</taxon>
        <taxon>Metazoa</taxon>
        <taxon>Ecdysozoa</taxon>
        <taxon>Arthropoda</taxon>
        <taxon>Chelicerata</taxon>
        <taxon>Arachnida</taxon>
        <taxon>Araneae</taxon>
        <taxon>Araneomorphae</taxon>
        <taxon>Entelegynae</taxon>
        <taxon>Araneoidea</taxon>
        <taxon>Araneidae</taxon>
        <taxon>Araneus</taxon>
    </lineage>
</organism>
<gene>
    <name evidence="1" type="ORF">AVEN_77150_1</name>
</gene>
<dbReference type="EMBL" id="BGPR01134428">
    <property type="protein sequence ID" value="GBN53419.1"/>
    <property type="molecule type" value="Genomic_DNA"/>
</dbReference>
<proteinExistence type="predicted"/>
<dbReference type="OrthoDB" id="7996123at2759"/>
<evidence type="ECO:0000313" key="1">
    <source>
        <dbReference type="EMBL" id="GBN53419.1"/>
    </source>
</evidence>
<evidence type="ECO:0000313" key="2">
    <source>
        <dbReference type="Proteomes" id="UP000499080"/>
    </source>
</evidence>
<protein>
    <submittedName>
        <fullName evidence="1">Uncharacterized protein</fullName>
    </submittedName>
</protein>
<sequence length="95" mass="10938">MYGSNTTAPLRQGILGLTVHSGDIPATSHRVWWLRRMASTLTWTEPFDFFLWGYIKMRVYATPPPTLQEYGCLCQSVTCHVIQCAAYPYFEARLF</sequence>
<accession>A0A4Y2PQI8</accession>
<dbReference type="Proteomes" id="UP000499080">
    <property type="component" value="Unassembled WGS sequence"/>
</dbReference>